<dbReference type="GO" id="GO:0016139">
    <property type="term" value="P:glycoside catabolic process"/>
    <property type="evidence" value="ECO:0000318"/>
    <property type="project" value="GO_Central"/>
</dbReference>
<reference evidence="15" key="4">
    <citation type="submission" date="2025-09" db="UniProtKB">
        <authorList>
            <consortium name="Ensembl"/>
        </authorList>
    </citation>
    <scope>IDENTIFICATION</scope>
</reference>
<dbReference type="Gene3D" id="3.20.20.80">
    <property type="entry name" value="Glycosidases"/>
    <property type="match status" value="1"/>
</dbReference>
<dbReference type="FunFam" id="2.60.40.1180:FF:000013">
    <property type="entry name" value="Alpha-L-fucosidase"/>
    <property type="match status" value="1"/>
</dbReference>
<dbReference type="OMA" id="CLIGNNH"/>
<evidence type="ECO:0000256" key="1">
    <source>
        <dbReference type="ARBA" id="ARBA00000321"/>
    </source>
</evidence>
<dbReference type="AlphaFoldDB" id="F7A4H3"/>
<dbReference type="GO" id="GO:0005764">
    <property type="term" value="C:lysosome"/>
    <property type="evidence" value="ECO:0000318"/>
    <property type="project" value="GO_Central"/>
</dbReference>
<dbReference type="InterPro" id="IPR016286">
    <property type="entry name" value="FUC_metazoa-typ"/>
</dbReference>
<evidence type="ECO:0000256" key="6">
    <source>
        <dbReference type="ARBA" id="ARBA00012662"/>
    </source>
</evidence>
<dbReference type="EC" id="3.2.1.51" evidence="6"/>
<reference evidence="15" key="3">
    <citation type="submission" date="2025-08" db="UniProtKB">
        <authorList>
            <consortium name="Ensembl"/>
        </authorList>
    </citation>
    <scope>IDENTIFICATION</scope>
</reference>
<comment type="similarity">
    <text evidence="4 11">Belongs to the glycosyl hydrolase 29 family.</text>
</comment>
<evidence type="ECO:0000256" key="9">
    <source>
        <dbReference type="ARBA" id="ARBA00023180"/>
    </source>
</evidence>
<keyword evidence="10 11" id="KW-0326">Glycosidase</keyword>
<feature type="site" description="May be important for catalysis" evidence="12">
    <location>
        <position position="284"/>
    </location>
</feature>
<dbReference type="HOGENOM" id="CLU_002934_1_1_1"/>
<dbReference type="SUPFAM" id="SSF51445">
    <property type="entry name" value="(Trans)glycosidases"/>
    <property type="match status" value="1"/>
</dbReference>
<reference evidence="16" key="1">
    <citation type="journal article" date="2002" name="Science">
        <title>The draft genome of Ciona intestinalis: insights into chordate and vertebrate origins.</title>
        <authorList>
            <person name="Dehal P."/>
            <person name="Satou Y."/>
            <person name="Campbell R.K."/>
            <person name="Chapman J."/>
            <person name="Degnan B."/>
            <person name="De Tomaso A."/>
            <person name="Davidson B."/>
            <person name="Di Gregorio A."/>
            <person name="Gelpke M."/>
            <person name="Goodstein D.M."/>
            <person name="Harafuji N."/>
            <person name="Hastings K.E."/>
            <person name="Ho I."/>
            <person name="Hotta K."/>
            <person name="Huang W."/>
            <person name="Kawashima T."/>
            <person name="Lemaire P."/>
            <person name="Martinez D."/>
            <person name="Meinertzhagen I.A."/>
            <person name="Necula S."/>
            <person name="Nonaka M."/>
            <person name="Putnam N."/>
            <person name="Rash S."/>
            <person name="Saiga H."/>
            <person name="Satake M."/>
            <person name="Terry A."/>
            <person name="Yamada L."/>
            <person name="Wang H.G."/>
            <person name="Awazu S."/>
            <person name="Azumi K."/>
            <person name="Boore J."/>
            <person name="Branno M."/>
            <person name="Chin-Bow S."/>
            <person name="DeSantis R."/>
            <person name="Doyle S."/>
            <person name="Francino P."/>
            <person name="Keys D.N."/>
            <person name="Haga S."/>
            <person name="Hayashi H."/>
            <person name="Hino K."/>
            <person name="Imai K.S."/>
            <person name="Inaba K."/>
            <person name="Kano S."/>
            <person name="Kobayashi K."/>
            <person name="Kobayashi M."/>
            <person name="Lee B.I."/>
            <person name="Makabe K.W."/>
            <person name="Manohar C."/>
            <person name="Matassi G."/>
            <person name="Medina M."/>
            <person name="Mochizuki Y."/>
            <person name="Mount S."/>
            <person name="Morishita T."/>
            <person name="Miura S."/>
            <person name="Nakayama A."/>
            <person name="Nishizaka S."/>
            <person name="Nomoto H."/>
            <person name="Ohta F."/>
            <person name="Oishi K."/>
            <person name="Rigoutsos I."/>
            <person name="Sano M."/>
            <person name="Sasaki A."/>
            <person name="Sasakura Y."/>
            <person name="Shoguchi E."/>
            <person name="Shin-i T."/>
            <person name="Spagnuolo A."/>
            <person name="Stainier D."/>
            <person name="Suzuki M.M."/>
            <person name="Tassy O."/>
            <person name="Takatori N."/>
            <person name="Tokuoka M."/>
            <person name="Yagi K."/>
            <person name="Yoshizaki F."/>
            <person name="Wada S."/>
            <person name="Zhang C."/>
            <person name="Hyatt P.D."/>
            <person name="Larimer F."/>
            <person name="Detter C."/>
            <person name="Doggett N."/>
            <person name="Glavina T."/>
            <person name="Hawkins T."/>
            <person name="Richardson P."/>
            <person name="Lucas S."/>
            <person name="Kohara Y."/>
            <person name="Levine M."/>
            <person name="Satoh N."/>
            <person name="Rokhsar D.S."/>
        </authorList>
    </citation>
    <scope>NUCLEOTIDE SEQUENCE [LARGE SCALE GENOMIC DNA]</scope>
</reference>
<dbReference type="PANTHER" id="PTHR10030:SF37">
    <property type="entry name" value="ALPHA-L-FUCOSIDASE-RELATED"/>
    <property type="match status" value="1"/>
</dbReference>
<dbReference type="FunFam" id="3.20.20.80:FF:000027">
    <property type="entry name" value="Alpha-L-fucosidase"/>
    <property type="match status" value="1"/>
</dbReference>
<dbReference type="Pfam" id="PF01120">
    <property type="entry name" value="Alpha_L_fucos"/>
    <property type="match status" value="1"/>
</dbReference>
<dbReference type="SMART" id="SM00812">
    <property type="entry name" value="Alpha_L_fucos"/>
    <property type="match status" value="1"/>
</dbReference>
<dbReference type="GO" id="GO:0006004">
    <property type="term" value="P:fucose metabolic process"/>
    <property type="evidence" value="ECO:0000318"/>
    <property type="project" value="GO_Central"/>
</dbReference>
<evidence type="ECO:0000256" key="2">
    <source>
        <dbReference type="ARBA" id="ARBA00000419"/>
    </source>
</evidence>
<keyword evidence="8 11" id="KW-0378">Hydrolase</keyword>
<proteinExistence type="inferred from homology"/>
<dbReference type="PRINTS" id="PR00741">
    <property type="entry name" value="GLHYDRLASE29"/>
</dbReference>
<evidence type="ECO:0000256" key="8">
    <source>
        <dbReference type="ARBA" id="ARBA00022801"/>
    </source>
</evidence>
<evidence type="ECO:0000256" key="12">
    <source>
        <dbReference type="PIRSR" id="PIRSR001092-1"/>
    </source>
</evidence>
<protein>
    <recommendedName>
        <fullName evidence="6">alpha-L-fucosidase</fullName>
        <ecNumber evidence="6">3.2.1.51</ecNumber>
    </recommendedName>
</protein>
<dbReference type="PIRSF" id="PIRSF001092">
    <property type="entry name" value="Alpha-L-fucosidase"/>
    <property type="match status" value="1"/>
</dbReference>
<comment type="function">
    <text evidence="3">Alpha-L-fucosidase is responsible for hydrolyzing the alpha-1,6-linked fucose joined to the reducing-end N-acetylglucosamine of the carbohydrate moieties of glycoproteins.</text>
</comment>
<comment type="catalytic activity">
    <reaction evidence="1">
        <text>a neolactoside IV(2)-alpha-Fuc-nLc4Cer(d18:1(4E)) + H2O = a neolactoside nLc4Cer(d18:1(4E)) + L-fucose</text>
        <dbReference type="Rhea" id="RHEA:48224"/>
        <dbReference type="ChEBI" id="CHEBI:2181"/>
        <dbReference type="ChEBI" id="CHEBI:15377"/>
        <dbReference type="ChEBI" id="CHEBI:17006"/>
        <dbReference type="ChEBI" id="CHEBI:28691"/>
    </reaction>
    <physiologicalReaction direction="left-to-right" evidence="1">
        <dbReference type="Rhea" id="RHEA:48225"/>
    </physiologicalReaction>
</comment>
<keyword evidence="9" id="KW-0325">Glycoprotein</keyword>
<comment type="subunit">
    <text evidence="5">Homotetramer.</text>
</comment>
<dbReference type="Proteomes" id="UP000008144">
    <property type="component" value="Chromosome 1"/>
</dbReference>
<dbReference type="Gene3D" id="2.60.40.1180">
    <property type="entry name" value="Golgi alpha-mannosidase II"/>
    <property type="match status" value="1"/>
</dbReference>
<evidence type="ECO:0000256" key="7">
    <source>
        <dbReference type="ARBA" id="ARBA00022729"/>
    </source>
</evidence>
<dbReference type="InParanoid" id="F7A4H3"/>
<dbReference type="Pfam" id="PF16757">
    <property type="entry name" value="Fucosidase_C"/>
    <property type="match status" value="1"/>
</dbReference>
<dbReference type="InterPro" id="IPR017853">
    <property type="entry name" value="GH"/>
</dbReference>
<evidence type="ECO:0000256" key="5">
    <source>
        <dbReference type="ARBA" id="ARBA00011881"/>
    </source>
</evidence>
<evidence type="ECO:0000313" key="16">
    <source>
        <dbReference type="Proteomes" id="UP000008144"/>
    </source>
</evidence>
<comment type="catalytic activity">
    <reaction evidence="2">
        <text>a neolactoside IV(2)-alpha-Fuc-nLc4Cer(d18:0) + H2O = a neolactoside nLc4Cer(d18:0) + L-fucose</text>
        <dbReference type="Rhea" id="RHEA:49308"/>
        <dbReference type="ChEBI" id="CHEBI:2181"/>
        <dbReference type="ChEBI" id="CHEBI:15377"/>
        <dbReference type="ChEBI" id="CHEBI:91119"/>
        <dbReference type="ChEBI" id="CHEBI:91121"/>
    </reaction>
    <physiologicalReaction direction="left-to-right" evidence="2">
        <dbReference type="Rhea" id="RHEA:49309"/>
    </physiologicalReaction>
</comment>
<dbReference type="PANTHER" id="PTHR10030">
    <property type="entry name" value="ALPHA-L-FUCOSIDASE"/>
    <property type="match status" value="1"/>
</dbReference>
<dbReference type="Ensembl" id="ENSCINT00000015524.3">
    <property type="protein sequence ID" value="ENSCINP00000015524.3"/>
    <property type="gene ID" value="ENSCING00000007577.3"/>
</dbReference>
<organism evidence="15 16">
    <name type="scientific">Ciona intestinalis</name>
    <name type="common">Transparent sea squirt</name>
    <name type="synonym">Ascidia intestinalis</name>
    <dbReference type="NCBI Taxonomy" id="7719"/>
    <lineage>
        <taxon>Eukaryota</taxon>
        <taxon>Metazoa</taxon>
        <taxon>Chordata</taxon>
        <taxon>Tunicata</taxon>
        <taxon>Ascidiacea</taxon>
        <taxon>Phlebobranchia</taxon>
        <taxon>Cionidae</taxon>
        <taxon>Ciona</taxon>
    </lineage>
</organism>
<dbReference type="InterPro" id="IPR013780">
    <property type="entry name" value="Glyco_hydro_b"/>
</dbReference>
<evidence type="ECO:0000259" key="13">
    <source>
        <dbReference type="Pfam" id="PF01120"/>
    </source>
</evidence>
<keyword evidence="16" id="KW-1185">Reference proteome</keyword>
<evidence type="ECO:0000256" key="3">
    <source>
        <dbReference type="ARBA" id="ARBA00004071"/>
    </source>
</evidence>
<feature type="domain" description="Glycoside hydrolase family 29 N-terminal" evidence="13">
    <location>
        <begin position="18"/>
        <end position="355"/>
    </location>
</feature>
<reference evidence="15" key="2">
    <citation type="journal article" date="2008" name="Genome Biol.">
        <title>Improved genome assembly and evidence-based global gene model set for the chordate Ciona intestinalis: new insight into intron and operon populations.</title>
        <authorList>
            <person name="Satou Y."/>
            <person name="Mineta K."/>
            <person name="Ogasawara M."/>
            <person name="Sasakura Y."/>
            <person name="Shoguchi E."/>
            <person name="Ueno K."/>
            <person name="Yamada L."/>
            <person name="Matsumoto J."/>
            <person name="Wasserscheid J."/>
            <person name="Dewar K."/>
            <person name="Wiley G.B."/>
            <person name="Macmil S.L."/>
            <person name="Roe B.A."/>
            <person name="Zeller R.W."/>
            <person name="Hastings K.E."/>
            <person name="Lemaire P."/>
            <person name="Lindquist E."/>
            <person name="Endo T."/>
            <person name="Hotta K."/>
            <person name="Inaba K."/>
        </authorList>
    </citation>
    <scope>NUCLEOTIDE SEQUENCE [LARGE SCALE GENOMIC DNA]</scope>
    <source>
        <strain evidence="15">wild type</strain>
    </source>
</reference>
<evidence type="ECO:0000256" key="4">
    <source>
        <dbReference type="ARBA" id="ARBA00007951"/>
    </source>
</evidence>
<dbReference type="InterPro" id="IPR057739">
    <property type="entry name" value="Glyco_hydro_29_N"/>
</dbReference>
<evidence type="ECO:0000259" key="14">
    <source>
        <dbReference type="Pfam" id="PF16757"/>
    </source>
</evidence>
<accession>F7A4H3</accession>
<sequence>LKLTRGKHNLVYKILKCAVACNKKYEPTWESLDSRPLPEWYDQAKFGIFIHWGVFSVPSFVSEWFWWYWKETRQKNVVDFMEKNYPPHFTYADFAKDFTAELYDPDQWADLFKESGAQYVVLTSKHHEGYTNWPSNVSWNWNSMDVGPHRDLVGELANSIRNRTYLKFGLYHSLFEWFNPLYLADKASNFTTRRYATEKSIQELYELVNTYKPDIVWSDGDPGPVEYWNSTGFLAWLYNDSPVKDMVVTNDRWGAGCMCKHGGYFTCQDRYSPGVLQHHKWENCMTIDRYSWGYRRNANIQDFLTIEEIISTFASTISCGGNMLMNVGPTKDGMIAPVFQDRLREFGSWLKVNGEAVYSSKPWRSQNDSVTPNIWYTEKPGTVYTFVLSWPKSNWIELGEPVPGNSTNEISLLGHKGLLEWYIRNSLLHIRMPNLNTSDLPCKWAWVLRLSGFV</sequence>
<dbReference type="EMBL" id="EAAA01000350">
    <property type="status" value="NOT_ANNOTATED_CDS"/>
    <property type="molecule type" value="Genomic_DNA"/>
</dbReference>
<dbReference type="PROSITE" id="PS00385">
    <property type="entry name" value="ALPHA_L_FUCOSIDASE"/>
    <property type="match status" value="1"/>
</dbReference>
<dbReference type="InterPro" id="IPR031919">
    <property type="entry name" value="Fucosidase_C"/>
</dbReference>
<evidence type="ECO:0000313" key="15">
    <source>
        <dbReference type="Ensembl" id="ENSCINP00000015524.3"/>
    </source>
</evidence>
<evidence type="ECO:0000256" key="11">
    <source>
        <dbReference type="PIRNR" id="PIRNR001092"/>
    </source>
</evidence>
<dbReference type="GO" id="GO:0004560">
    <property type="term" value="F:alpha-L-fucosidase activity"/>
    <property type="evidence" value="ECO:0000318"/>
    <property type="project" value="GO_Central"/>
</dbReference>
<evidence type="ECO:0000256" key="10">
    <source>
        <dbReference type="ARBA" id="ARBA00023295"/>
    </source>
</evidence>
<feature type="domain" description="Alpha-L-fucosidase C-terminal" evidence="14">
    <location>
        <begin position="366"/>
        <end position="450"/>
    </location>
</feature>
<name>F7A4H3_CIOIN</name>
<dbReference type="InterPro" id="IPR000933">
    <property type="entry name" value="Glyco_hydro_29"/>
</dbReference>
<dbReference type="GeneTree" id="ENSGT00440000035378"/>
<dbReference type="InterPro" id="IPR018526">
    <property type="entry name" value="Glyco_hydro_29_CS"/>
</dbReference>
<keyword evidence="7" id="KW-0732">Signal</keyword>